<dbReference type="InterPro" id="IPR016040">
    <property type="entry name" value="NAD(P)-bd_dom"/>
</dbReference>
<comment type="caution">
    <text evidence="10">The sequence shown here is derived from an EMBL/GenBank/DDBJ whole genome shotgun (WGS) entry which is preliminary data.</text>
</comment>
<dbReference type="Pfam" id="PF16363">
    <property type="entry name" value="GDP_Man_Dehyd"/>
    <property type="match status" value="1"/>
</dbReference>
<dbReference type="CDD" id="cd05246">
    <property type="entry name" value="dTDP_GD_SDR_e"/>
    <property type="match status" value="1"/>
</dbReference>
<dbReference type="PANTHER" id="PTHR43000">
    <property type="entry name" value="DTDP-D-GLUCOSE 4,6-DEHYDRATASE-RELATED"/>
    <property type="match status" value="1"/>
</dbReference>
<evidence type="ECO:0000256" key="7">
    <source>
        <dbReference type="ARBA" id="ARBA00023239"/>
    </source>
</evidence>
<evidence type="ECO:0000256" key="5">
    <source>
        <dbReference type="ARBA" id="ARBA00016977"/>
    </source>
</evidence>
<dbReference type="InterPro" id="IPR005888">
    <property type="entry name" value="dTDP_Gluc_deHydtase"/>
</dbReference>
<evidence type="ECO:0000256" key="4">
    <source>
        <dbReference type="ARBA" id="ARBA00011990"/>
    </source>
</evidence>
<dbReference type="SUPFAM" id="SSF51735">
    <property type="entry name" value="NAD(P)-binding Rossmann-fold domains"/>
    <property type="match status" value="1"/>
</dbReference>
<sequence length="341" mass="38164">MNNRETKIVDERIAEENSMHILVTGGAGFIGSNFIRFMRQKHPDDVLINLDALTYAGNLTNLADVAEGTHYHFVHGNILDRDLVTQVIRQYQVDTIVNFAAESHVDRSIADPLVFVDTNVRGTAALLDVARQTQITRFLQVSTDEVYGSIPGTGHVTEAAPLRPSSPYAASKASADLMALADHHTYGLDVVITRCANNYGPYQYPEKLIPLMIQHGLTGEPLPVYGDGQKKRDWLHVTDHCRAIDLVLRRGQSGSIYNVTGNNEHANLAIVHRIIQQLHIDPQLIQLVPDRLGDDSRYALDATKIRRELGWAPTISFDAGLSETIDWYQAHRGWWERLNTD</sequence>
<name>A0A0R1N0M4_9LACO</name>
<reference evidence="10 11" key="1">
    <citation type="journal article" date="2015" name="Genome Announc.">
        <title>Expanding the biotechnology potential of lactobacilli through comparative genomics of 213 strains and associated genera.</title>
        <authorList>
            <person name="Sun Z."/>
            <person name="Harris H.M."/>
            <person name="McCann A."/>
            <person name="Guo C."/>
            <person name="Argimon S."/>
            <person name="Zhang W."/>
            <person name="Yang X."/>
            <person name="Jeffery I.B."/>
            <person name="Cooney J.C."/>
            <person name="Kagawa T.F."/>
            <person name="Liu W."/>
            <person name="Song Y."/>
            <person name="Salvetti E."/>
            <person name="Wrobel A."/>
            <person name="Rasinkangas P."/>
            <person name="Parkhill J."/>
            <person name="Rea M.C."/>
            <person name="O'Sullivan O."/>
            <person name="Ritari J."/>
            <person name="Douillard F.P."/>
            <person name="Paul Ross R."/>
            <person name="Yang R."/>
            <person name="Briner A.E."/>
            <person name="Felis G.E."/>
            <person name="de Vos W.M."/>
            <person name="Barrangou R."/>
            <person name="Klaenhammer T.R."/>
            <person name="Caufield P.W."/>
            <person name="Cui Y."/>
            <person name="Zhang H."/>
            <person name="O'Toole P.W."/>
        </authorList>
    </citation>
    <scope>NUCLEOTIDE SEQUENCE [LARGE SCALE GENOMIC DNA]</scope>
    <source>
        <strain evidence="10 11">DSM 12744</strain>
    </source>
</reference>
<dbReference type="FunFam" id="3.40.50.720:FF:000304">
    <property type="entry name" value="UDP-glucose 4,6-dehydratase"/>
    <property type="match status" value="1"/>
</dbReference>
<comment type="cofactor">
    <cofactor evidence="2 8">
        <name>NAD(+)</name>
        <dbReference type="ChEBI" id="CHEBI:57540"/>
    </cofactor>
</comment>
<dbReference type="Proteomes" id="UP000051330">
    <property type="component" value="Unassembled WGS sequence"/>
</dbReference>
<accession>A0A0R1N0M4</accession>
<dbReference type="NCBIfam" id="TIGR01181">
    <property type="entry name" value="dTDP_gluc_dehyt"/>
    <property type="match status" value="1"/>
</dbReference>
<dbReference type="GO" id="GO:0009225">
    <property type="term" value="P:nucleotide-sugar metabolic process"/>
    <property type="evidence" value="ECO:0007669"/>
    <property type="project" value="InterPro"/>
</dbReference>
<evidence type="ECO:0000256" key="8">
    <source>
        <dbReference type="RuleBase" id="RU004473"/>
    </source>
</evidence>
<gene>
    <name evidence="10" type="ORF">FD09_GL001855</name>
</gene>
<organism evidence="10 11">
    <name type="scientific">Schleiferilactobacillus perolens DSM 12744</name>
    <dbReference type="NCBI Taxonomy" id="1423792"/>
    <lineage>
        <taxon>Bacteria</taxon>
        <taxon>Bacillati</taxon>
        <taxon>Bacillota</taxon>
        <taxon>Bacilli</taxon>
        <taxon>Lactobacillales</taxon>
        <taxon>Lactobacillaceae</taxon>
        <taxon>Schleiferilactobacillus</taxon>
    </lineage>
</organism>
<dbReference type="GO" id="GO:0008460">
    <property type="term" value="F:dTDP-glucose 4,6-dehydratase activity"/>
    <property type="evidence" value="ECO:0007669"/>
    <property type="project" value="UniProtKB-EC"/>
</dbReference>
<dbReference type="Gene3D" id="3.40.50.720">
    <property type="entry name" value="NAD(P)-binding Rossmann-like Domain"/>
    <property type="match status" value="1"/>
</dbReference>
<dbReference type="InterPro" id="IPR036291">
    <property type="entry name" value="NAD(P)-bd_dom_sf"/>
</dbReference>
<comment type="similarity">
    <text evidence="3 8">Belongs to the NAD(P)-dependent epimerase/dehydratase family. dTDP-glucose dehydratase subfamily.</text>
</comment>
<evidence type="ECO:0000313" key="10">
    <source>
        <dbReference type="EMBL" id="KRL13824.1"/>
    </source>
</evidence>
<dbReference type="EC" id="4.2.1.46" evidence="4 8"/>
<keyword evidence="7 8" id="KW-0456">Lyase</keyword>
<dbReference type="EMBL" id="AZEC01000003">
    <property type="protein sequence ID" value="KRL13824.1"/>
    <property type="molecule type" value="Genomic_DNA"/>
</dbReference>
<evidence type="ECO:0000256" key="1">
    <source>
        <dbReference type="ARBA" id="ARBA00001539"/>
    </source>
</evidence>
<dbReference type="AlphaFoldDB" id="A0A0R1N0M4"/>
<dbReference type="STRING" id="1423792.FD09_GL001855"/>
<evidence type="ECO:0000313" key="11">
    <source>
        <dbReference type="Proteomes" id="UP000051330"/>
    </source>
</evidence>
<evidence type="ECO:0000256" key="3">
    <source>
        <dbReference type="ARBA" id="ARBA00008178"/>
    </source>
</evidence>
<proteinExistence type="inferred from homology"/>
<dbReference type="Gene3D" id="3.90.25.10">
    <property type="entry name" value="UDP-galactose 4-epimerase, domain 1"/>
    <property type="match status" value="1"/>
</dbReference>
<feature type="domain" description="NAD(P)-binding" evidence="9">
    <location>
        <begin position="22"/>
        <end position="324"/>
    </location>
</feature>
<comment type="catalytic activity">
    <reaction evidence="1 8">
        <text>dTDP-alpha-D-glucose = dTDP-4-dehydro-6-deoxy-alpha-D-glucose + H2O</text>
        <dbReference type="Rhea" id="RHEA:17221"/>
        <dbReference type="ChEBI" id="CHEBI:15377"/>
        <dbReference type="ChEBI" id="CHEBI:57477"/>
        <dbReference type="ChEBI" id="CHEBI:57649"/>
        <dbReference type="EC" id="4.2.1.46"/>
    </reaction>
</comment>
<evidence type="ECO:0000256" key="2">
    <source>
        <dbReference type="ARBA" id="ARBA00001911"/>
    </source>
</evidence>
<dbReference type="PATRIC" id="fig|1423792.3.peg.1881"/>
<keyword evidence="11" id="KW-1185">Reference proteome</keyword>
<evidence type="ECO:0000259" key="9">
    <source>
        <dbReference type="Pfam" id="PF16363"/>
    </source>
</evidence>
<protein>
    <recommendedName>
        <fullName evidence="5 8">dTDP-glucose 4,6-dehydratase</fullName>
        <ecNumber evidence="4 8">4.2.1.46</ecNumber>
    </recommendedName>
</protein>
<evidence type="ECO:0000256" key="6">
    <source>
        <dbReference type="ARBA" id="ARBA00023027"/>
    </source>
</evidence>
<keyword evidence="6" id="KW-0520">NAD</keyword>